<dbReference type="STRING" id="544712.C6HAX9"/>
<accession>C6HAX9</accession>
<dbReference type="HOGENOM" id="CLU_1721823_0_0_1"/>
<reference evidence="2" key="1">
    <citation type="submission" date="2009-05" db="EMBL/GenBank/DDBJ databases">
        <title>The genome sequence of Ajellomyces capsulatus strain H143.</title>
        <authorList>
            <person name="Champion M."/>
            <person name="Cuomo C.A."/>
            <person name="Ma L.-J."/>
            <person name="Henn M.R."/>
            <person name="Sil A."/>
            <person name="Goldman B."/>
            <person name="Young S.K."/>
            <person name="Kodira C.D."/>
            <person name="Zeng Q."/>
            <person name="Koehrsen M."/>
            <person name="Alvarado L."/>
            <person name="Berlin A.M."/>
            <person name="Borenstein D."/>
            <person name="Chen Z."/>
            <person name="Engels R."/>
            <person name="Freedman E."/>
            <person name="Gellesch M."/>
            <person name="Goldberg J."/>
            <person name="Griggs A."/>
            <person name="Gujja S."/>
            <person name="Heiman D.I."/>
            <person name="Hepburn T.A."/>
            <person name="Howarth C."/>
            <person name="Jen D."/>
            <person name="Larson L."/>
            <person name="Lewis B."/>
            <person name="Mehta T."/>
            <person name="Park D."/>
            <person name="Pearson M."/>
            <person name="Roberts A."/>
            <person name="Saif S."/>
            <person name="Shea T.D."/>
            <person name="Shenoy N."/>
            <person name="Sisk P."/>
            <person name="Stolte C."/>
            <person name="Sykes S."/>
            <person name="Walk T."/>
            <person name="White J."/>
            <person name="Yandava C."/>
            <person name="Klein B."/>
            <person name="McEwen J.G."/>
            <person name="Puccia R."/>
            <person name="Goldman G.H."/>
            <person name="Felipe M.S."/>
            <person name="Nino-Vega G."/>
            <person name="San-Blas G."/>
            <person name="Taylor J.W."/>
            <person name="Mendoza L."/>
            <person name="Galagan J.E."/>
            <person name="Nusbaum C."/>
            <person name="Birren B.W."/>
        </authorList>
    </citation>
    <scope>NUCLEOTIDE SEQUENCE [LARGE SCALE GENOMIC DNA]</scope>
    <source>
        <strain evidence="2">H143</strain>
    </source>
</reference>
<dbReference type="VEuPathDB" id="FungiDB:HCDG_03861"/>
<protein>
    <submittedName>
        <fullName evidence="1">Uncharacterized protein</fullName>
    </submittedName>
</protein>
<name>C6HAX9_AJECH</name>
<organism evidence="1 2">
    <name type="scientific">Ajellomyces capsulatus (strain H143)</name>
    <name type="common">Darling's disease fungus</name>
    <name type="synonym">Histoplasma capsulatum</name>
    <dbReference type="NCBI Taxonomy" id="544712"/>
    <lineage>
        <taxon>Eukaryota</taxon>
        <taxon>Fungi</taxon>
        <taxon>Dikarya</taxon>
        <taxon>Ascomycota</taxon>
        <taxon>Pezizomycotina</taxon>
        <taxon>Eurotiomycetes</taxon>
        <taxon>Eurotiomycetidae</taxon>
        <taxon>Onygenales</taxon>
        <taxon>Ajellomycetaceae</taxon>
        <taxon>Histoplasma</taxon>
    </lineage>
</organism>
<gene>
    <name evidence="1" type="ORF">HCDG_03861</name>
</gene>
<evidence type="ECO:0000313" key="2">
    <source>
        <dbReference type="Proteomes" id="UP000002624"/>
    </source>
</evidence>
<evidence type="ECO:0000313" key="1">
    <source>
        <dbReference type="EMBL" id="EER42402.1"/>
    </source>
</evidence>
<dbReference type="AlphaFoldDB" id="C6HAX9"/>
<proteinExistence type="predicted"/>
<dbReference type="Proteomes" id="UP000002624">
    <property type="component" value="Unassembled WGS sequence"/>
</dbReference>
<sequence length="152" mass="17864">MPEFSQGMIETWVESDGWVCVDRWEDVKQAHTYSFDTLMANMEDDKDREDLGRMWPFDACISDRGTWHKLGKGYLGIEQARLRCSGVSRMGSLWPEEDHDYSTMMDTQENTGMYGLQSMKHSRKAYKDIDESVEWACLKRLKRLLHTLDLIR</sequence>
<dbReference type="EMBL" id="GG692422">
    <property type="protein sequence ID" value="EER42402.1"/>
    <property type="molecule type" value="Genomic_DNA"/>
</dbReference>